<dbReference type="SUPFAM" id="SSF50494">
    <property type="entry name" value="Trypsin-like serine proteases"/>
    <property type="match status" value="1"/>
</dbReference>
<dbReference type="SMART" id="SM00020">
    <property type="entry name" value="Tryp_SPc"/>
    <property type="match status" value="1"/>
</dbReference>
<keyword evidence="1" id="KW-0645">Protease</keyword>
<feature type="domain" description="Peptidase S1" evidence="4">
    <location>
        <begin position="1"/>
        <end position="150"/>
    </location>
</feature>
<dbReference type="GO" id="GO:0005615">
    <property type="term" value="C:extracellular space"/>
    <property type="evidence" value="ECO:0007669"/>
    <property type="project" value="TreeGrafter"/>
</dbReference>
<evidence type="ECO:0000313" key="6">
    <source>
        <dbReference type="Proteomes" id="UP001153954"/>
    </source>
</evidence>
<evidence type="ECO:0000256" key="1">
    <source>
        <dbReference type="ARBA" id="ARBA00022670"/>
    </source>
</evidence>
<organism evidence="5 6">
    <name type="scientific">Euphydryas editha</name>
    <name type="common">Edith's checkerspot</name>
    <dbReference type="NCBI Taxonomy" id="104508"/>
    <lineage>
        <taxon>Eukaryota</taxon>
        <taxon>Metazoa</taxon>
        <taxon>Ecdysozoa</taxon>
        <taxon>Arthropoda</taxon>
        <taxon>Hexapoda</taxon>
        <taxon>Insecta</taxon>
        <taxon>Pterygota</taxon>
        <taxon>Neoptera</taxon>
        <taxon>Endopterygota</taxon>
        <taxon>Lepidoptera</taxon>
        <taxon>Glossata</taxon>
        <taxon>Ditrysia</taxon>
        <taxon>Papilionoidea</taxon>
        <taxon>Nymphalidae</taxon>
        <taxon>Nymphalinae</taxon>
        <taxon>Euphydryas</taxon>
    </lineage>
</organism>
<gene>
    <name evidence="5" type="ORF">EEDITHA_LOCUS9996</name>
</gene>
<dbReference type="AlphaFoldDB" id="A0AAU9U8Z3"/>
<accession>A0AAU9U8Z3</accession>
<dbReference type="InterPro" id="IPR043504">
    <property type="entry name" value="Peptidase_S1_PA_chymotrypsin"/>
</dbReference>
<protein>
    <recommendedName>
        <fullName evidence="4">Peptidase S1 domain-containing protein</fullName>
    </recommendedName>
</protein>
<dbReference type="PANTHER" id="PTHR24264">
    <property type="entry name" value="TRYPSIN-RELATED"/>
    <property type="match status" value="1"/>
</dbReference>
<dbReference type="Gene3D" id="2.40.10.10">
    <property type="entry name" value="Trypsin-like serine proteases"/>
    <property type="match status" value="1"/>
</dbReference>
<keyword evidence="6" id="KW-1185">Reference proteome</keyword>
<dbReference type="CDD" id="cd00190">
    <property type="entry name" value="Tryp_SPc"/>
    <property type="match status" value="1"/>
</dbReference>
<dbReference type="InterPro" id="IPR050127">
    <property type="entry name" value="Serine_Proteases_S1"/>
</dbReference>
<dbReference type="GO" id="GO:0004252">
    <property type="term" value="F:serine-type endopeptidase activity"/>
    <property type="evidence" value="ECO:0007669"/>
    <property type="project" value="InterPro"/>
</dbReference>
<evidence type="ECO:0000256" key="2">
    <source>
        <dbReference type="ARBA" id="ARBA00022801"/>
    </source>
</evidence>
<dbReference type="GO" id="GO:0006508">
    <property type="term" value="P:proteolysis"/>
    <property type="evidence" value="ECO:0007669"/>
    <property type="project" value="UniProtKB-KW"/>
</dbReference>
<dbReference type="PROSITE" id="PS00135">
    <property type="entry name" value="TRYPSIN_SER"/>
    <property type="match status" value="1"/>
</dbReference>
<dbReference type="InterPro" id="IPR033116">
    <property type="entry name" value="TRYPSIN_SER"/>
</dbReference>
<evidence type="ECO:0000259" key="4">
    <source>
        <dbReference type="PROSITE" id="PS50240"/>
    </source>
</evidence>
<evidence type="ECO:0000313" key="5">
    <source>
        <dbReference type="EMBL" id="CAH2094431.1"/>
    </source>
</evidence>
<dbReference type="InterPro" id="IPR009003">
    <property type="entry name" value="Peptidase_S1_PA"/>
</dbReference>
<name>A0AAU9U8Z3_EUPED</name>
<sequence length="151" mass="16805">MLMMRFKSAYEAYLNFVKPICLPYTEELRNNSFEGYSMEVAGWGKTETKSTSDVKLKVRVPVIKNESCQKIYKRAGRTITEKQLCAGGLESQDSCRGDSGGPLMGQVSSMENWMAIGVVSYGPSPCGLRGWPGVYSRVTAFVDWILANIRP</sequence>
<reference evidence="5" key="1">
    <citation type="submission" date="2022-03" db="EMBL/GenBank/DDBJ databases">
        <authorList>
            <person name="Tunstrom K."/>
        </authorList>
    </citation>
    <scope>NUCLEOTIDE SEQUENCE</scope>
</reference>
<dbReference type="EMBL" id="CAKOGL010000014">
    <property type="protein sequence ID" value="CAH2094431.1"/>
    <property type="molecule type" value="Genomic_DNA"/>
</dbReference>
<evidence type="ECO:0000256" key="3">
    <source>
        <dbReference type="ARBA" id="ARBA00022825"/>
    </source>
</evidence>
<dbReference type="Pfam" id="PF00089">
    <property type="entry name" value="Trypsin"/>
    <property type="match status" value="1"/>
</dbReference>
<comment type="caution">
    <text evidence="5">The sequence shown here is derived from an EMBL/GenBank/DDBJ whole genome shotgun (WGS) entry which is preliminary data.</text>
</comment>
<proteinExistence type="predicted"/>
<keyword evidence="3" id="KW-0720">Serine protease</keyword>
<dbReference type="PROSITE" id="PS50240">
    <property type="entry name" value="TRYPSIN_DOM"/>
    <property type="match status" value="1"/>
</dbReference>
<keyword evidence="2" id="KW-0378">Hydrolase</keyword>
<dbReference type="Proteomes" id="UP001153954">
    <property type="component" value="Unassembled WGS sequence"/>
</dbReference>
<dbReference type="FunFam" id="2.40.10.10:FF:000084">
    <property type="entry name" value="Serine protease easter"/>
    <property type="match status" value="1"/>
</dbReference>
<dbReference type="InterPro" id="IPR001254">
    <property type="entry name" value="Trypsin_dom"/>
</dbReference>
<dbReference type="PANTHER" id="PTHR24264:SF54">
    <property type="entry name" value="PEPTIDASE S1 DOMAIN-CONTAINING PROTEIN"/>
    <property type="match status" value="1"/>
</dbReference>